<organism evidence="1 2">
    <name type="scientific">Jeotgalibacillus haloalkalitolerans</name>
    <dbReference type="NCBI Taxonomy" id="3104292"/>
    <lineage>
        <taxon>Bacteria</taxon>
        <taxon>Bacillati</taxon>
        <taxon>Bacillota</taxon>
        <taxon>Bacilli</taxon>
        <taxon>Bacillales</taxon>
        <taxon>Caryophanaceae</taxon>
        <taxon>Jeotgalibacillus</taxon>
    </lineage>
</organism>
<protein>
    <recommendedName>
        <fullName evidence="3">Cytosolic protein</fullName>
    </recommendedName>
</protein>
<dbReference type="EMBL" id="JAXQNN010000002">
    <property type="protein sequence ID" value="MDZ5712435.1"/>
    <property type="molecule type" value="Genomic_DNA"/>
</dbReference>
<comment type="caution">
    <text evidence="1">The sequence shown here is derived from an EMBL/GenBank/DDBJ whole genome shotgun (WGS) entry which is preliminary data.</text>
</comment>
<reference evidence="1 2" key="1">
    <citation type="submission" date="2023-12" db="EMBL/GenBank/DDBJ databases">
        <title>Jeotgalibacillus haloalkaliphilus sp. nov., a novel salt-tolerant bacteria, isolated from the estuary of the Fenhe River into the Yellow River.</title>
        <authorList>
            <person name="Li Y."/>
        </authorList>
    </citation>
    <scope>NUCLEOTIDE SEQUENCE [LARGE SCALE GENOMIC DNA]</scope>
    <source>
        <strain evidence="1 2">HH7-29</strain>
    </source>
</reference>
<proteinExistence type="predicted"/>
<evidence type="ECO:0008006" key="3">
    <source>
        <dbReference type="Google" id="ProtNLM"/>
    </source>
</evidence>
<dbReference type="Proteomes" id="UP001292084">
    <property type="component" value="Unassembled WGS sequence"/>
</dbReference>
<evidence type="ECO:0000313" key="1">
    <source>
        <dbReference type="EMBL" id="MDZ5712435.1"/>
    </source>
</evidence>
<evidence type="ECO:0000313" key="2">
    <source>
        <dbReference type="Proteomes" id="UP001292084"/>
    </source>
</evidence>
<sequence length="127" mass="14604">MAKLKGVFKRFSQECETADKHQEKELETRYYKVSFDKVYDEVKRYFSGDGYEISSESKDHGEIMITRTKSPKMFLIATVVSTRPMHTALDLKASTDQMVVGGAYPKLKEEIATCYQALAKEMREAEK</sequence>
<accession>A0ABU5KMQ1</accession>
<dbReference type="RefSeq" id="WP_322421389.1">
    <property type="nucleotide sequence ID" value="NZ_JAXQNN010000002.1"/>
</dbReference>
<name>A0ABU5KMQ1_9BACL</name>
<keyword evidence="2" id="KW-1185">Reference proteome</keyword>
<gene>
    <name evidence="1" type="ORF">UFB30_09340</name>
</gene>